<dbReference type="PANTHER" id="PTHR23317:SF74">
    <property type="entry name" value="DEDICATOR OF CYTOKINESIS PROTEIN 8"/>
    <property type="match status" value="1"/>
</dbReference>
<dbReference type="GO" id="GO:2000406">
    <property type="term" value="P:positive regulation of T cell migration"/>
    <property type="evidence" value="ECO:0007669"/>
    <property type="project" value="TreeGrafter"/>
</dbReference>
<keyword evidence="1" id="KW-0344">Guanine-nucleotide releasing factor</keyword>
<feature type="domain" description="DOCKER" evidence="3">
    <location>
        <begin position="1"/>
        <end position="291"/>
    </location>
</feature>
<reference evidence="4" key="1">
    <citation type="submission" date="2019-09" db="EMBL/GenBank/DDBJ databases">
        <title>Bird 10,000 Genomes (B10K) Project - Family phase.</title>
        <authorList>
            <person name="Zhang G."/>
        </authorList>
    </citation>
    <scope>NUCLEOTIDE SEQUENCE</scope>
    <source>
        <strain evidence="4">B10K-CU-031-40</strain>
    </source>
</reference>
<dbReference type="GO" id="GO:0005085">
    <property type="term" value="F:guanyl-nucleotide exchange factor activity"/>
    <property type="evidence" value="ECO:0007669"/>
    <property type="project" value="UniProtKB-KW"/>
</dbReference>
<dbReference type="InterPro" id="IPR026791">
    <property type="entry name" value="DOCK"/>
</dbReference>
<evidence type="ECO:0000313" key="5">
    <source>
        <dbReference type="Proteomes" id="UP000621168"/>
    </source>
</evidence>
<organism evidence="4 5">
    <name type="scientific">Corythaeola cristata</name>
    <name type="common">Great blue turaco</name>
    <dbReference type="NCBI Taxonomy" id="103954"/>
    <lineage>
        <taxon>Eukaryota</taxon>
        <taxon>Metazoa</taxon>
        <taxon>Chordata</taxon>
        <taxon>Craniata</taxon>
        <taxon>Vertebrata</taxon>
        <taxon>Euteleostomi</taxon>
        <taxon>Archelosauria</taxon>
        <taxon>Archosauria</taxon>
        <taxon>Dinosauria</taxon>
        <taxon>Saurischia</taxon>
        <taxon>Theropoda</taxon>
        <taxon>Coelurosauria</taxon>
        <taxon>Aves</taxon>
        <taxon>Neognathae</taxon>
        <taxon>Neoaves</taxon>
        <taxon>Otidimorphae</taxon>
        <taxon>Musophagiformes</taxon>
        <taxon>Musophagidae</taxon>
        <taxon>Corythaeola</taxon>
    </lineage>
</organism>
<dbReference type="Gene3D" id="1.25.40.410">
    <property type="match status" value="1"/>
</dbReference>
<dbReference type="GO" id="GO:0031252">
    <property type="term" value="C:cell leading edge"/>
    <property type="evidence" value="ECO:0007669"/>
    <property type="project" value="TreeGrafter"/>
</dbReference>
<comment type="caution">
    <text evidence="4">The sequence shown here is derived from an EMBL/GenBank/DDBJ whole genome shotgun (WGS) entry which is preliminary data.</text>
</comment>
<accession>A0A851LSD6</accession>
<dbReference type="PROSITE" id="PS51651">
    <property type="entry name" value="DOCKER"/>
    <property type="match status" value="1"/>
</dbReference>
<dbReference type="Pfam" id="PF06920">
    <property type="entry name" value="DHR-2_Lobe_A"/>
    <property type="match status" value="1"/>
</dbReference>
<feature type="non-terminal residue" evidence="4">
    <location>
        <position position="291"/>
    </location>
</feature>
<evidence type="ECO:0000256" key="1">
    <source>
        <dbReference type="ARBA" id="ARBA00022658"/>
    </source>
</evidence>
<evidence type="ECO:0000259" key="3">
    <source>
        <dbReference type="PROSITE" id="PS51651"/>
    </source>
</evidence>
<dbReference type="AlphaFoldDB" id="A0A851LSD6"/>
<dbReference type="Gene3D" id="1.20.58.740">
    <property type="match status" value="1"/>
</dbReference>
<protein>
    <submittedName>
        <fullName evidence="4">DOCK8 protein</fullName>
    </submittedName>
</protein>
<evidence type="ECO:0000313" key="4">
    <source>
        <dbReference type="EMBL" id="NXC18034.1"/>
    </source>
</evidence>
<keyword evidence="5" id="KW-1185">Reference proteome</keyword>
<dbReference type="OrthoDB" id="47328at2759"/>
<dbReference type="GO" id="GO:0007264">
    <property type="term" value="P:small GTPase-mediated signal transduction"/>
    <property type="evidence" value="ECO:0007669"/>
    <property type="project" value="InterPro"/>
</dbReference>
<dbReference type="PANTHER" id="PTHR23317">
    <property type="entry name" value="DEDICATOR OF CYTOKINESIS DOCK"/>
    <property type="match status" value="1"/>
</dbReference>
<sequence length="291" mass="33463">LSPDEDGICSGRYFSESGLVGLLEQAAELFSTGGLYETVNEVYKIVIPILEAHRDFRKLTLTHSKLQKAFDSIINKVLVRQDTANKTCCWVALFSLRLGFYGQCFGEDAVEVIKDSAPVDKRKLDPNKAYIQITFVEPYFDEYEKKDRVTYFEKNFNLSRFMYTTPFTMDGRPRGELSEQYKRNTILTTMHAFPYVKTRINVIQKEEFILTPIEVAIEDMRKKTQELTAATNQEPPDAKMLQMVLQGSVGATVNQGPLEVAQVFLAEIPADPKLYRHHNKLRLCFKEFIMR</sequence>
<dbReference type="InterPro" id="IPR027357">
    <property type="entry name" value="DOCKER_dom"/>
</dbReference>
<gene>
    <name evidence="4" type="primary">Dock8</name>
    <name evidence="4" type="ORF">CORCRI_R09561</name>
</gene>
<dbReference type="Pfam" id="PF20422">
    <property type="entry name" value="DHR-2_Lobe_B"/>
    <property type="match status" value="1"/>
</dbReference>
<comment type="similarity">
    <text evidence="2">Belongs to the DOCK family.</text>
</comment>
<dbReference type="InterPro" id="IPR046773">
    <property type="entry name" value="DOCKER_Lobe_C"/>
</dbReference>
<feature type="non-terminal residue" evidence="4">
    <location>
        <position position="1"/>
    </location>
</feature>
<proteinExistence type="inferred from homology"/>
<dbReference type="Pfam" id="PF20421">
    <property type="entry name" value="DHR-2_Lobe_C"/>
    <property type="match status" value="1"/>
</dbReference>
<dbReference type="Proteomes" id="UP000621168">
    <property type="component" value="Unassembled WGS sequence"/>
</dbReference>
<name>A0A851LSD6_CORCR</name>
<dbReference type="InterPro" id="IPR043162">
    <property type="entry name" value="DOCK_C_lobe_C"/>
</dbReference>
<dbReference type="InterPro" id="IPR046770">
    <property type="entry name" value="DOCKER_Lobe_B"/>
</dbReference>
<dbReference type="FunFam" id="1.20.58.740:FF:000002">
    <property type="entry name" value="Dedicator of cytokinesis protein 7"/>
    <property type="match status" value="1"/>
</dbReference>
<dbReference type="GO" id="GO:1903905">
    <property type="term" value="P:positive regulation of establishment of T cell polarity"/>
    <property type="evidence" value="ECO:0007669"/>
    <property type="project" value="TreeGrafter"/>
</dbReference>
<dbReference type="InterPro" id="IPR046769">
    <property type="entry name" value="DOCKER_Lobe_A"/>
</dbReference>
<evidence type="ECO:0000256" key="2">
    <source>
        <dbReference type="PROSITE-ProRule" id="PRU00984"/>
    </source>
</evidence>
<dbReference type="EMBL" id="WBMX01003022">
    <property type="protein sequence ID" value="NXC18034.1"/>
    <property type="molecule type" value="Genomic_DNA"/>
</dbReference>
<dbReference type="InterPro" id="IPR043161">
    <property type="entry name" value="DOCK_C_lobe_A"/>
</dbReference>